<keyword evidence="3" id="KW-1185">Reference proteome</keyword>
<evidence type="ECO:0000259" key="1">
    <source>
        <dbReference type="Pfam" id="PF13240"/>
    </source>
</evidence>
<name>A0A8C6XK52_NAJNA</name>
<reference evidence="2" key="2">
    <citation type="submission" date="2025-09" db="UniProtKB">
        <authorList>
            <consortium name="Ensembl"/>
        </authorList>
    </citation>
    <scope>IDENTIFICATION</scope>
</reference>
<dbReference type="Pfam" id="PF13240">
    <property type="entry name" value="Zn_Ribbon_1"/>
    <property type="match status" value="1"/>
</dbReference>
<dbReference type="Proteomes" id="UP000694559">
    <property type="component" value="Unplaced"/>
</dbReference>
<reference evidence="2" key="1">
    <citation type="submission" date="2025-08" db="UniProtKB">
        <authorList>
            <consortium name="Ensembl"/>
        </authorList>
    </citation>
    <scope>IDENTIFICATION</scope>
</reference>
<evidence type="ECO:0000313" key="3">
    <source>
        <dbReference type="Proteomes" id="UP000694559"/>
    </source>
</evidence>
<accession>A0A8C6XK52</accession>
<evidence type="ECO:0000313" key="2">
    <source>
        <dbReference type="Ensembl" id="ENSNNAP00000015385.1"/>
    </source>
</evidence>
<feature type="domain" description="Zinc-ribbon" evidence="1">
    <location>
        <begin position="4"/>
        <end position="24"/>
    </location>
</feature>
<organism evidence="2 3">
    <name type="scientific">Naja naja</name>
    <name type="common">Indian cobra</name>
    <dbReference type="NCBI Taxonomy" id="35670"/>
    <lineage>
        <taxon>Eukaryota</taxon>
        <taxon>Metazoa</taxon>
        <taxon>Chordata</taxon>
        <taxon>Craniata</taxon>
        <taxon>Vertebrata</taxon>
        <taxon>Euteleostomi</taxon>
        <taxon>Lepidosauria</taxon>
        <taxon>Squamata</taxon>
        <taxon>Bifurcata</taxon>
        <taxon>Unidentata</taxon>
        <taxon>Episquamata</taxon>
        <taxon>Toxicofera</taxon>
        <taxon>Serpentes</taxon>
        <taxon>Colubroidea</taxon>
        <taxon>Elapidae</taxon>
        <taxon>Elapinae</taxon>
        <taxon>Naja</taxon>
    </lineage>
</organism>
<dbReference type="InterPro" id="IPR026870">
    <property type="entry name" value="Zinc_ribbon_dom"/>
</dbReference>
<sequence length="47" mass="5356">MVNFCPQCGQKVEEMFHFCPACGGRLPVQEEDPQVLEDFPATVLHMF</sequence>
<dbReference type="AlphaFoldDB" id="A0A8C6XK52"/>
<proteinExistence type="predicted"/>
<protein>
    <recommendedName>
        <fullName evidence="1">Zinc-ribbon domain-containing protein</fullName>
    </recommendedName>
</protein>
<dbReference type="Ensembl" id="ENSNNAT00000016140.1">
    <property type="protein sequence ID" value="ENSNNAP00000015385.1"/>
    <property type="gene ID" value="ENSNNAG00000010366.1"/>
</dbReference>